<evidence type="ECO:0000256" key="1">
    <source>
        <dbReference type="ARBA" id="ARBA00006484"/>
    </source>
</evidence>
<feature type="region of interest" description="Disordered" evidence="3">
    <location>
        <begin position="402"/>
        <end position="455"/>
    </location>
</feature>
<gene>
    <name evidence="6" type="ORF">B0A49_07290</name>
    <name evidence="5" type="ORF">B0A49_08283</name>
</gene>
<feature type="transmembrane region" description="Helical" evidence="4">
    <location>
        <begin position="317"/>
        <end position="340"/>
    </location>
</feature>
<sequence length="455" mass="50183">MPVYIAKQALVDGISSLPYYEYLFTVLKVAPWLVLLYLLKLYSGGATNTSERLMHSKVVMITASLSVFVLSCIVNSHSQGGTSGIGAEIARGLATRGAQIILLTQHSITDPFLVDYIDDLRTSTNNELINAERVDLSSLHSIRVFATKWVDNAPPRRLDMLILCGNTLTPRGGKISVTQDSIESNWGINYLANFHLLSILSPALRAQPPDRDVRIIFGTCSSYMGGELSDLKSSSSKENFIYTANNGKKSKKAKSNTQTTTFSTSAAYATSQLALMTFASAFQKHLSAYSRPDKQPMNARVILADPGFTRTPGMRRYLTWGSISGLFLYLLMYPFWWLVLKSPEQGAQSFLMAAMDQELGRGVGGKRIKECREVRIMRKEVEDEGVQKGLWELSERTIEKAEKEGAVRRAMEKKEREESEKAEKGGVTKTTGTGSTAGGNGGVKKSDSRRTRKAA</sequence>
<proteinExistence type="inferred from homology"/>
<dbReference type="GO" id="GO:0016491">
    <property type="term" value="F:oxidoreductase activity"/>
    <property type="evidence" value="ECO:0007669"/>
    <property type="project" value="UniProtKB-KW"/>
</dbReference>
<dbReference type="PANTHER" id="PTHR24320">
    <property type="entry name" value="RETINOL DEHYDROGENASE"/>
    <property type="match status" value="1"/>
</dbReference>
<reference evidence="6 7" key="1">
    <citation type="submission" date="2017-03" db="EMBL/GenBank/DDBJ databases">
        <title>Genomes of endolithic fungi from Antarctica.</title>
        <authorList>
            <person name="Coleine C."/>
            <person name="Masonjones S."/>
            <person name="Stajich J.E."/>
        </authorList>
    </citation>
    <scope>NUCLEOTIDE SEQUENCE [LARGE SCALE GENOMIC DNA]</scope>
    <source>
        <strain evidence="6 7">CCFEE 5187</strain>
    </source>
</reference>
<dbReference type="EMBL" id="NAJN01000603">
    <property type="protein sequence ID" value="TKA70968.1"/>
    <property type="molecule type" value="Genomic_DNA"/>
</dbReference>
<evidence type="ECO:0008006" key="8">
    <source>
        <dbReference type="Google" id="ProtNLM"/>
    </source>
</evidence>
<evidence type="ECO:0000313" key="6">
    <source>
        <dbReference type="EMBL" id="TKA70968.1"/>
    </source>
</evidence>
<keyword evidence="4" id="KW-0812">Transmembrane</keyword>
<protein>
    <recommendedName>
        <fullName evidence="8">Ketoreductase (KR) domain-containing protein</fullName>
    </recommendedName>
</protein>
<dbReference type="Gene3D" id="3.40.50.720">
    <property type="entry name" value="NAD(P)-binding Rossmann-like Domain"/>
    <property type="match status" value="1"/>
</dbReference>
<evidence type="ECO:0000313" key="5">
    <source>
        <dbReference type="EMBL" id="TKA67447.1"/>
    </source>
</evidence>
<keyword evidence="2" id="KW-0560">Oxidoreductase</keyword>
<keyword evidence="4" id="KW-1133">Transmembrane helix</keyword>
<dbReference type="PANTHER" id="PTHR24320:SF285">
    <property type="entry name" value="RETINOL DEHYDROGENASE 14"/>
    <property type="match status" value="1"/>
</dbReference>
<evidence type="ECO:0000256" key="4">
    <source>
        <dbReference type="SAM" id="Phobius"/>
    </source>
</evidence>
<keyword evidence="7" id="KW-1185">Reference proteome</keyword>
<name>A0A4U0X6U6_9PEZI</name>
<keyword evidence="4" id="KW-0472">Membrane</keyword>
<dbReference type="Proteomes" id="UP000308768">
    <property type="component" value="Unassembled WGS sequence"/>
</dbReference>
<comment type="caution">
    <text evidence="6">The sequence shown here is derived from an EMBL/GenBank/DDBJ whole genome shotgun (WGS) entry which is preliminary data.</text>
</comment>
<feature type="compositionally biased region" description="Basic and acidic residues" evidence="3">
    <location>
        <begin position="402"/>
        <end position="426"/>
    </location>
</feature>
<dbReference type="AlphaFoldDB" id="A0A4U0X6U6"/>
<organism evidence="6 7">
    <name type="scientific">Cryomyces minteri</name>
    <dbReference type="NCBI Taxonomy" id="331657"/>
    <lineage>
        <taxon>Eukaryota</taxon>
        <taxon>Fungi</taxon>
        <taxon>Dikarya</taxon>
        <taxon>Ascomycota</taxon>
        <taxon>Pezizomycotina</taxon>
        <taxon>Dothideomycetes</taxon>
        <taxon>Dothideomycetes incertae sedis</taxon>
        <taxon>Cryomyces</taxon>
    </lineage>
</organism>
<evidence type="ECO:0000256" key="2">
    <source>
        <dbReference type="ARBA" id="ARBA00023002"/>
    </source>
</evidence>
<dbReference type="OrthoDB" id="191979at2759"/>
<dbReference type="InterPro" id="IPR002347">
    <property type="entry name" value="SDR_fam"/>
</dbReference>
<evidence type="ECO:0000313" key="7">
    <source>
        <dbReference type="Proteomes" id="UP000308768"/>
    </source>
</evidence>
<accession>A0A4U0X6U6</accession>
<feature type="transmembrane region" description="Helical" evidence="4">
    <location>
        <begin position="20"/>
        <end position="38"/>
    </location>
</feature>
<dbReference type="Pfam" id="PF00106">
    <property type="entry name" value="adh_short"/>
    <property type="match status" value="1"/>
</dbReference>
<dbReference type="STRING" id="331657.A0A4U0X6U6"/>
<dbReference type="EMBL" id="NAJN01000908">
    <property type="protein sequence ID" value="TKA67447.1"/>
    <property type="molecule type" value="Genomic_DNA"/>
</dbReference>
<evidence type="ECO:0000256" key="3">
    <source>
        <dbReference type="SAM" id="MobiDB-lite"/>
    </source>
</evidence>
<dbReference type="InterPro" id="IPR036291">
    <property type="entry name" value="NAD(P)-bd_dom_sf"/>
</dbReference>
<dbReference type="SUPFAM" id="SSF51735">
    <property type="entry name" value="NAD(P)-binding Rossmann-fold domains"/>
    <property type="match status" value="1"/>
</dbReference>
<comment type="similarity">
    <text evidence="1">Belongs to the short-chain dehydrogenases/reductases (SDR) family.</text>
</comment>